<sequence length="363" mass="39170">MVWLYGIGLTVASLWLLPESIRGELLLAKSARVTIFVLLWILVLDTGFRALRLIPRTLAAVGILAFAILVLGGVLQAYSYVDLQAVSLLHATPDYAQRIRGTRFEPSSLGAGMLVAFGIFALQVRSKSVLMGCVLVVWLAVLVTQSRGTLITMYAVSTITAAILLCKELRMSRAFFRSTAIGATIVTLVLSFGLAYVVTSPFWAGFSAETSDATRSIWAAVGWKSVLQYPLGQGYVGGFEILPIMLADEIRELGSAFRLRDLEESAILASGNNDNALVPKTLPAILSTWFGVAGVAAVVAMVFSVSRVTANLFTREFRGAALSSIIFLLISSSYFTSPFSWEQPLILGALLALSSQVKENDDV</sequence>
<keyword evidence="1" id="KW-0472">Membrane</keyword>
<feature type="transmembrane region" description="Helical" evidence="1">
    <location>
        <begin position="317"/>
        <end position="335"/>
    </location>
</feature>
<proteinExistence type="predicted"/>
<feature type="transmembrane region" description="Helical" evidence="1">
    <location>
        <begin position="58"/>
        <end position="81"/>
    </location>
</feature>
<feature type="transmembrane region" description="Helical" evidence="1">
    <location>
        <begin position="151"/>
        <end position="167"/>
    </location>
</feature>
<dbReference type="Proteomes" id="UP001364211">
    <property type="component" value="Unassembled WGS sequence"/>
</dbReference>
<evidence type="ECO:0000313" key="3">
    <source>
        <dbReference type="Proteomes" id="UP001364211"/>
    </source>
</evidence>
<name>A0ABU8T3X9_9PSEU</name>
<organism evidence="2 3">
    <name type="scientific">Pseudonocardia spirodelae</name>
    <dbReference type="NCBI Taxonomy" id="3133431"/>
    <lineage>
        <taxon>Bacteria</taxon>
        <taxon>Bacillati</taxon>
        <taxon>Actinomycetota</taxon>
        <taxon>Actinomycetes</taxon>
        <taxon>Pseudonocardiales</taxon>
        <taxon>Pseudonocardiaceae</taxon>
        <taxon>Pseudonocardia</taxon>
    </lineage>
</organism>
<evidence type="ECO:0008006" key="4">
    <source>
        <dbReference type="Google" id="ProtNLM"/>
    </source>
</evidence>
<keyword evidence="1" id="KW-1133">Transmembrane helix</keyword>
<dbReference type="RefSeq" id="WP_340286412.1">
    <property type="nucleotide sequence ID" value="NZ_JBBJUP010000003.1"/>
</dbReference>
<feature type="transmembrane region" description="Helical" evidence="1">
    <location>
        <begin position="101"/>
        <end position="122"/>
    </location>
</feature>
<protein>
    <recommendedName>
        <fullName evidence="4">O-antigen ligase domain-containing protein</fullName>
    </recommendedName>
</protein>
<evidence type="ECO:0000313" key="2">
    <source>
        <dbReference type="EMBL" id="MEJ8278271.1"/>
    </source>
</evidence>
<reference evidence="2 3" key="1">
    <citation type="submission" date="2024-03" db="EMBL/GenBank/DDBJ databases">
        <title>Draft genome sequence of Pseudonocardia sp. DW16-2.</title>
        <authorList>
            <person name="Duangmal K."/>
        </authorList>
    </citation>
    <scope>NUCLEOTIDE SEQUENCE [LARGE SCALE GENOMIC DNA]</scope>
    <source>
        <strain evidence="2 3">DW16-2</strain>
    </source>
</reference>
<feature type="transmembrane region" description="Helical" evidence="1">
    <location>
        <begin position="129"/>
        <end position="145"/>
    </location>
</feature>
<gene>
    <name evidence="2" type="ORF">WJX68_04945</name>
</gene>
<feature type="transmembrane region" description="Helical" evidence="1">
    <location>
        <begin position="33"/>
        <end position="51"/>
    </location>
</feature>
<feature type="transmembrane region" description="Helical" evidence="1">
    <location>
        <begin position="179"/>
        <end position="198"/>
    </location>
</feature>
<evidence type="ECO:0000256" key="1">
    <source>
        <dbReference type="SAM" id="Phobius"/>
    </source>
</evidence>
<keyword evidence="1" id="KW-0812">Transmembrane</keyword>
<feature type="transmembrane region" description="Helical" evidence="1">
    <location>
        <begin position="284"/>
        <end position="305"/>
    </location>
</feature>
<comment type="caution">
    <text evidence="2">The sequence shown here is derived from an EMBL/GenBank/DDBJ whole genome shotgun (WGS) entry which is preliminary data.</text>
</comment>
<accession>A0ABU8T3X9</accession>
<keyword evidence="3" id="KW-1185">Reference proteome</keyword>
<dbReference type="EMBL" id="JBBJUP010000003">
    <property type="protein sequence ID" value="MEJ8278271.1"/>
    <property type="molecule type" value="Genomic_DNA"/>
</dbReference>